<gene>
    <name evidence="1" type="ORF">TM448A00282_0044</name>
    <name evidence="2" type="ORF">TM448B00260_0049</name>
</gene>
<sequence>MEQEDWDALKAQMDSPWGQMTLQCDDYELTLQQQTANKSWSTVVYVNGVFKGIWMDATKDGQPVHEEARRFFRKSSKSVYTRKEIELWRKTFGKREAAEKEALKVVLYDCRWKSFASLKKQLLAHNTIIKRIH</sequence>
<dbReference type="EMBL" id="MT144603">
    <property type="protein sequence ID" value="QJH94645.1"/>
    <property type="molecule type" value="Genomic_DNA"/>
</dbReference>
<dbReference type="EMBL" id="MT143997">
    <property type="protein sequence ID" value="QJA45810.1"/>
    <property type="molecule type" value="Genomic_DNA"/>
</dbReference>
<name>A0A6H1ZF43_9ZZZZ</name>
<reference evidence="1" key="1">
    <citation type="submission" date="2020-03" db="EMBL/GenBank/DDBJ databases">
        <title>The deep terrestrial virosphere.</title>
        <authorList>
            <person name="Holmfeldt K."/>
            <person name="Nilsson E."/>
            <person name="Simone D."/>
            <person name="Lopez-Fernandez M."/>
            <person name="Wu X."/>
            <person name="de Brujin I."/>
            <person name="Lundin D."/>
            <person name="Andersson A."/>
            <person name="Bertilsson S."/>
            <person name="Dopson M."/>
        </authorList>
    </citation>
    <scope>NUCLEOTIDE SEQUENCE</scope>
    <source>
        <strain evidence="1">TM448A00282</strain>
        <strain evidence="2">TM448B00260</strain>
    </source>
</reference>
<proteinExistence type="predicted"/>
<accession>A0A6H1ZF43</accession>
<organism evidence="1">
    <name type="scientific">viral metagenome</name>
    <dbReference type="NCBI Taxonomy" id="1070528"/>
    <lineage>
        <taxon>unclassified sequences</taxon>
        <taxon>metagenomes</taxon>
        <taxon>organismal metagenomes</taxon>
    </lineage>
</organism>
<evidence type="ECO:0000313" key="1">
    <source>
        <dbReference type="EMBL" id="QJA45810.1"/>
    </source>
</evidence>
<dbReference type="AlphaFoldDB" id="A0A6H1ZF43"/>
<protein>
    <submittedName>
        <fullName evidence="1">Uncharacterized protein</fullName>
    </submittedName>
</protein>
<evidence type="ECO:0000313" key="2">
    <source>
        <dbReference type="EMBL" id="QJH94645.1"/>
    </source>
</evidence>